<dbReference type="EMBL" id="JARKIE010000710">
    <property type="protein sequence ID" value="KAJ7620038.1"/>
    <property type="molecule type" value="Genomic_DNA"/>
</dbReference>
<dbReference type="Proteomes" id="UP001221757">
    <property type="component" value="Unassembled WGS sequence"/>
</dbReference>
<keyword evidence="2" id="KW-1185">Reference proteome</keyword>
<organism evidence="1 2">
    <name type="scientific">Mycena rosella</name>
    <name type="common">Pink bonnet</name>
    <name type="synonym">Agaricus rosellus</name>
    <dbReference type="NCBI Taxonomy" id="1033263"/>
    <lineage>
        <taxon>Eukaryota</taxon>
        <taxon>Fungi</taxon>
        <taxon>Dikarya</taxon>
        <taxon>Basidiomycota</taxon>
        <taxon>Agaricomycotina</taxon>
        <taxon>Agaricomycetes</taxon>
        <taxon>Agaricomycetidae</taxon>
        <taxon>Agaricales</taxon>
        <taxon>Marasmiineae</taxon>
        <taxon>Mycenaceae</taxon>
        <taxon>Mycena</taxon>
    </lineage>
</organism>
<accession>A0AAD7BGE9</accession>
<reference evidence="1" key="1">
    <citation type="submission" date="2023-03" db="EMBL/GenBank/DDBJ databases">
        <title>Massive genome expansion in bonnet fungi (Mycena s.s.) driven by repeated elements and novel gene families across ecological guilds.</title>
        <authorList>
            <consortium name="Lawrence Berkeley National Laboratory"/>
            <person name="Harder C.B."/>
            <person name="Miyauchi S."/>
            <person name="Viragh M."/>
            <person name="Kuo A."/>
            <person name="Thoen E."/>
            <person name="Andreopoulos B."/>
            <person name="Lu D."/>
            <person name="Skrede I."/>
            <person name="Drula E."/>
            <person name="Henrissat B."/>
            <person name="Morin E."/>
            <person name="Kohler A."/>
            <person name="Barry K."/>
            <person name="LaButti K."/>
            <person name="Morin E."/>
            <person name="Salamov A."/>
            <person name="Lipzen A."/>
            <person name="Mereny Z."/>
            <person name="Hegedus B."/>
            <person name="Baldrian P."/>
            <person name="Stursova M."/>
            <person name="Weitz H."/>
            <person name="Taylor A."/>
            <person name="Grigoriev I.V."/>
            <person name="Nagy L.G."/>
            <person name="Martin F."/>
            <person name="Kauserud H."/>
        </authorList>
    </citation>
    <scope>NUCLEOTIDE SEQUENCE</scope>
    <source>
        <strain evidence="1">CBHHK067</strain>
    </source>
</reference>
<dbReference type="AlphaFoldDB" id="A0AAD7BGE9"/>
<comment type="caution">
    <text evidence="1">The sequence shown here is derived from an EMBL/GenBank/DDBJ whole genome shotgun (WGS) entry which is preliminary data.</text>
</comment>
<sequence length="361" mass="40570">MCEQSSQELAEPSCRPVMWNRLDTCVARRGEAPRHTYARKAAEIQMFSPPLSLSPPPSLLLHCNERVKMAINSVEGSKHTATDLELLDSLLVRQLMDFRNHMYNPGRLHRTHLRRQTPMRPSMPGPPLKWRVDETVAEEIQMSLRTGILGNPNNEMAHRVVQNRQHHTASARKFRESRQLTDVSKELQMRLSAEVEKHREALKAQLKAAKEGSSKILTASSSGRVKTAPARSVPVYVPSTTSSENTMLFPTTHFSEPMSAFIPPQPAPNFSEFFMPSYDPLPFGTLTAPLAPEFPLTTSNTLPMEFSGIDFSTFDIDMFFGFNPTFNTSIPSAPPAEYPQSDYMNSFAPFFPTDLGIHHSL</sequence>
<evidence type="ECO:0000313" key="1">
    <source>
        <dbReference type="EMBL" id="KAJ7620038.1"/>
    </source>
</evidence>
<gene>
    <name evidence="1" type="ORF">B0H17DRAFT_1152073</name>
</gene>
<evidence type="ECO:0000313" key="2">
    <source>
        <dbReference type="Proteomes" id="UP001221757"/>
    </source>
</evidence>
<protein>
    <submittedName>
        <fullName evidence="1">Uncharacterized protein</fullName>
    </submittedName>
</protein>
<name>A0AAD7BGE9_MYCRO</name>
<proteinExistence type="predicted"/>